<evidence type="ECO:0000313" key="2">
    <source>
        <dbReference type="EMBL" id="KAL0175051.1"/>
    </source>
</evidence>
<feature type="non-terminal residue" evidence="2">
    <location>
        <position position="1"/>
    </location>
</feature>
<name>A0ABD0PQV4_CIRMR</name>
<dbReference type="AlphaFoldDB" id="A0ABD0PQV4"/>
<dbReference type="Proteomes" id="UP001529510">
    <property type="component" value="Unassembled WGS sequence"/>
</dbReference>
<protein>
    <recommendedName>
        <fullName evidence="4">2-phosphoxylose phosphatase 1</fullName>
    </recommendedName>
</protein>
<dbReference type="InterPro" id="IPR000560">
    <property type="entry name" value="His_Pase_clade-2"/>
</dbReference>
<accession>A0ABD0PQV4</accession>
<evidence type="ECO:0000256" key="1">
    <source>
        <dbReference type="SAM" id="MobiDB-lite"/>
    </source>
</evidence>
<sequence>HLIPTNPVAEQRSLGKSRKRVNPVLHTDPPAPDPIRDTHQYCNYPNLTEHGWEGHSPADYRLVSVHVMIRHGDRFPLYSIPKTKKPALDCVLSDK</sequence>
<dbReference type="EMBL" id="JAMKFB020000015">
    <property type="protein sequence ID" value="KAL0175051.1"/>
    <property type="molecule type" value="Genomic_DNA"/>
</dbReference>
<gene>
    <name evidence="2" type="ORF">M9458_031019</name>
</gene>
<organism evidence="2 3">
    <name type="scientific">Cirrhinus mrigala</name>
    <name type="common">Mrigala</name>
    <dbReference type="NCBI Taxonomy" id="683832"/>
    <lineage>
        <taxon>Eukaryota</taxon>
        <taxon>Metazoa</taxon>
        <taxon>Chordata</taxon>
        <taxon>Craniata</taxon>
        <taxon>Vertebrata</taxon>
        <taxon>Euteleostomi</taxon>
        <taxon>Actinopterygii</taxon>
        <taxon>Neopterygii</taxon>
        <taxon>Teleostei</taxon>
        <taxon>Ostariophysi</taxon>
        <taxon>Cypriniformes</taxon>
        <taxon>Cyprinidae</taxon>
        <taxon>Labeoninae</taxon>
        <taxon>Labeonini</taxon>
        <taxon>Cirrhinus</taxon>
    </lineage>
</organism>
<reference evidence="2 3" key="1">
    <citation type="submission" date="2024-05" db="EMBL/GenBank/DDBJ databases">
        <title>Genome sequencing and assembly of Indian major carp, Cirrhinus mrigala (Hamilton, 1822).</title>
        <authorList>
            <person name="Mohindra V."/>
            <person name="Chowdhury L.M."/>
            <person name="Lal K."/>
            <person name="Jena J.K."/>
        </authorList>
    </citation>
    <scope>NUCLEOTIDE SEQUENCE [LARGE SCALE GENOMIC DNA]</scope>
    <source>
        <strain evidence="2">CM1030</strain>
        <tissue evidence="2">Blood</tissue>
    </source>
</reference>
<dbReference type="Pfam" id="PF00328">
    <property type="entry name" value="His_Phos_2"/>
    <property type="match status" value="1"/>
</dbReference>
<dbReference type="SUPFAM" id="SSF53254">
    <property type="entry name" value="Phosphoglycerate mutase-like"/>
    <property type="match status" value="1"/>
</dbReference>
<proteinExistence type="predicted"/>
<dbReference type="InterPro" id="IPR033379">
    <property type="entry name" value="Acid_Pase_AS"/>
</dbReference>
<feature type="region of interest" description="Disordered" evidence="1">
    <location>
        <begin position="1"/>
        <end position="37"/>
    </location>
</feature>
<comment type="caution">
    <text evidence="2">The sequence shown here is derived from an EMBL/GenBank/DDBJ whole genome shotgun (WGS) entry which is preliminary data.</text>
</comment>
<dbReference type="InterPro" id="IPR029033">
    <property type="entry name" value="His_PPase_superfam"/>
</dbReference>
<evidence type="ECO:0000313" key="3">
    <source>
        <dbReference type="Proteomes" id="UP001529510"/>
    </source>
</evidence>
<feature type="non-terminal residue" evidence="2">
    <location>
        <position position="95"/>
    </location>
</feature>
<dbReference type="Gene3D" id="3.40.50.1240">
    <property type="entry name" value="Phosphoglycerate mutase-like"/>
    <property type="match status" value="1"/>
</dbReference>
<dbReference type="PROSITE" id="PS00616">
    <property type="entry name" value="HIS_ACID_PHOSPHAT_1"/>
    <property type="match status" value="1"/>
</dbReference>
<keyword evidence="3" id="KW-1185">Reference proteome</keyword>
<evidence type="ECO:0008006" key="4">
    <source>
        <dbReference type="Google" id="ProtNLM"/>
    </source>
</evidence>